<accession>A0A0D8YC51</accession>
<dbReference type="OrthoDB" id="47475at2759"/>
<dbReference type="Proteomes" id="UP000053766">
    <property type="component" value="Unassembled WGS sequence"/>
</dbReference>
<dbReference type="GO" id="GO:0015929">
    <property type="term" value="F:hexosaminidase activity"/>
    <property type="evidence" value="ECO:0007669"/>
    <property type="project" value="InterPro"/>
</dbReference>
<protein>
    <submittedName>
        <fullName evidence="1">Uncharacterized protein</fullName>
    </submittedName>
</protein>
<gene>
    <name evidence="1" type="ORF">DICVIV_00196</name>
</gene>
<dbReference type="STRING" id="29172.A0A0D8YC51"/>
<evidence type="ECO:0000313" key="2">
    <source>
        <dbReference type="Proteomes" id="UP000053766"/>
    </source>
</evidence>
<keyword evidence="2" id="KW-1185">Reference proteome</keyword>
<dbReference type="InterPro" id="IPR038901">
    <property type="entry name" value="HEXDC-like"/>
</dbReference>
<name>A0A0D8YC51_DICVI</name>
<organism evidence="1 2">
    <name type="scientific">Dictyocaulus viviparus</name>
    <name type="common">Bovine lungworm</name>
    <dbReference type="NCBI Taxonomy" id="29172"/>
    <lineage>
        <taxon>Eukaryota</taxon>
        <taxon>Metazoa</taxon>
        <taxon>Ecdysozoa</taxon>
        <taxon>Nematoda</taxon>
        <taxon>Chromadorea</taxon>
        <taxon>Rhabditida</taxon>
        <taxon>Rhabditina</taxon>
        <taxon>Rhabditomorpha</taxon>
        <taxon>Strongyloidea</taxon>
        <taxon>Metastrongylidae</taxon>
        <taxon>Dictyocaulus</taxon>
    </lineage>
</organism>
<dbReference type="PANTHER" id="PTHR21040:SF4">
    <property type="entry name" value="BETA-N-ACETYLHEXOSAMINIDASE"/>
    <property type="match status" value="1"/>
</dbReference>
<reference evidence="2" key="2">
    <citation type="journal article" date="2016" name="Sci. Rep.">
        <title>Dictyocaulus viviparus genome, variome and transcriptome elucidate lungworm biology and support future intervention.</title>
        <authorList>
            <person name="McNulty S.N."/>
            <person name="Strube C."/>
            <person name="Rosa B.A."/>
            <person name="Martin J.C."/>
            <person name="Tyagi R."/>
            <person name="Choi Y.J."/>
            <person name="Wang Q."/>
            <person name="Hallsworth Pepin K."/>
            <person name="Zhang X."/>
            <person name="Ozersky P."/>
            <person name="Wilson R.K."/>
            <person name="Sternberg P.W."/>
            <person name="Gasser R.B."/>
            <person name="Mitreva M."/>
        </authorList>
    </citation>
    <scope>NUCLEOTIDE SEQUENCE [LARGE SCALE GENOMIC DNA]</scope>
    <source>
        <strain evidence="2">HannoverDv2000</strain>
    </source>
</reference>
<dbReference type="AlphaFoldDB" id="A0A0D8YC51"/>
<proteinExistence type="predicted"/>
<dbReference type="EMBL" id="KN716150">
    <property type="protein sequence ID" value="KJH53767.1"/>
    <property type="molecule type" value="Genomic_DNA"/>
</dbReference>
<evidence type="ECO:0000313" key="1">
    <source>
        <dbReference type="EMBL" id="KJH53767.1"/>
    </source>
</evidence>
<dbReference type="PANTHER" id="PTHR21040">
    <property type="entry name" value="BCDNA.GH04120"/>
    <property type="match status" value="1"/>
</dbReference>
<sequence length="207" mass="24395">MGTASMILNTQIALIGAHKAYENVPITDVNEKAISETSKILHCEDRIVSNEDIFDTCSFPGSSIYLMFQTKFKYVEDEFLAFLYNQHEKAGWLTQYNIHHNISQRWYLETIEKTLAKLSRPSFSLAERIENEMRELFFNNTVDEFFFSNIDPLLRTLHFYMTAIQKLRKLSTYQRRSFKIDRFNASDMLSNDLDEFSLYHKSQLKPV</sequence>
<reference evidence="1 2" key="1">
    <citation type="submission" date="2013-11" db="EMBL/GenBank/DDBJ databases">
        <title>Draft genome of the bovine lungworm Dictyocaulus viviparus.</title>
        <authorList>
            <person name="Mitreva M."/>
        </authorList>
    </citation>
    <scope>NUCLEOTIDE SEQUENCE [LARGE SCALE GENOMIC DNA]</scope>
    <source>
        <strain evidence="1 2">HannoverDv2000</strain>
    </source>
</reference>